<dbReference type="Proteomes" id="UP000640274">
    <property type="component" value="Unassembled WGS sequence"/>
</dbReference>
<dbReference type="AlphaFoldDB" id="A0A934MXG1"/>
<evidence type="ECO:0000313" key="3">
    <source>
        <dbReference type="Proteomes" id="UP000640274"/>
    </source>
</evidence>
<feature type="compositionally biased region" description="Basic and acidic residues" evidence="1">
    <location>
        <begin position="64"/>
        <end position="84"/>
    </location>
</feature>
<dbReference type="RefSeq" id="WP_199021754.1">
    <property type="nucleotide sequence ID" value="NZ_JAELUP010000117.1"/>
</dbReference>
<reference evidence="2" key="1">
    <citation type="submission" date="2020-12" db="EMBL/GenBank/DDBJ databases">
        <authorList>
            <person name="Huq M.A."/>
        </authorList>
    </citation>
    <scope>NUCLEOTIDE SEQUENCE</scope>
    <source>
        <strain evidence="2">MAHUQ-46</strain>
    </source>
</reference>
<feature type="region of interest" description="Disordered" evidence="1">
    <location>
        <begin position="48"/>
        <end position="93"/>
    </location>
</feature>
<feature type="compositionally biased region" description="Acidic residues" evidence="1">
    <location>
        <begin position="52"/>
        <end position="63"/>
    </location>
</feature>
<proteinExistence type="predicted"/>
<dbReference type="EMBL" id="JAELUP010000117">
    <property type="protein sequence ID" value="MBJ6364152.1"/>
    <property type="molecule type" value="Genomic_DNA"/>
</dbReference>
<comment type="caution">
    <text evidence="2">The sequence shown here is derived from an EMBL/GenBank/DDBJ whole genome shotgun (WGS) entry which is preliminary data.</text>
</comment>
<evidence type="ECO:0000313" key="2">
    <source>
        <dbReference type="EMBL" id="MBJ6364152.1"/>
    </source>
</evidence>
<protein>
    <submittedName>
        <fullName evidence="2">Uncharacterized protein</fullName>
    </submittedName>
</protein>
<keyword evidence="3" id="KW-1185">Reference proteome</keyword>
<evidence type="ECO:0000256" key="1">
    <source>
        <dbReference type="SAM" id="MobiDB-lite"/>
    </source>
</evidence>
<organism evidence="2 3">
    <name type="scientific">Paenibacillus roseus</name>
    <dbReference type="NCBI Taxonomy" id="2798579"/>
    <lineage>
        <taxon>Bacteria</taxon>
        <taxon>Bacillati</taxon>
        <taxon>Bacillota</taxon>
        <taxon>Bacilli</taxon>
        <taxon>Bacillales</taxon>
        <taxon>Paenibacillaceae</taxon>
        <taxon>Paenibacillus</taxon>
    </lineage>
</organism>
<gene>
    <name evidence="2" type="ORF">JFN88_23330</name>
</gene>
<name>A0A934MXG1_9BACL</name>
<sequence length="93" mass="10437">MVTYQGPSNYEVDIGGKTVRFNWFGEYSTEDGIETTVLDELAPKWITRVSETENDTPEDIPEVSEEKSIEIEPGEAESKPEAKLPSRRKSSGK</sequence>
<accession>A0A934MXG1</accession>